<dbReference type="SUPFAM" id="SSF55331">
    <property type="entry name" value="Tautomerase/MIF"/>
    <property type="match status" value="1"/>
</dbReference>
<dbReference type="InterPro" id="IPR014347">
    <property type="entry name" value="Tautomerase/MIF_sf"/>
</dbReference>
<sequence length="127" mass="14385">MPLVRIDLLEGKTAAFKTQLGELVYEAMLETIGIPEEDKFVVVNDLKAEELIFSTNYLGVDRTDGIVIIQITMNEGRTTEVKKALYKTIADKLNSQLEIRKEDVFINLIEVNKENWSFGNGIAQYAE</sequence>
<evidence type="ECO:0000313" key="1">
    <source>
        <dbReference type="EMBL" id="PMC80627.1"/>
    </source>
</evidence>
<evidence type="ECO:0000313" key="2">
    <source>
        <dbReference type="Proteomes" id="UP000235701"/>
    </source>
</evidence>
<gene>
    <name evidence="1" type="ORF">CJ191_00455</name>
</gene>
<comment type="caution">
    <text evidence="1">The sequence shown here is derived from an EMBL/GenBank/DDBJ whole genome shotgun (WGS) entry which is preliminary data.</text>
</comment>
<keyword evidence="2" id="KW-1185">Reference proteome</keyword>
<dbReference type="Gene3D" id="3.30.429.10">
    <property type="entry name" value="Macrophage Migration Inhibitory Factor"/>
    <property type="match status" value="1"/>
</dbReference>
<protein>
    <submittedName>
        <fullName evidence="1">Tautomerase family protein</fullName>
    </submittedName>
</protein>
<proteinExistence type="predicted"/>
<dbReference type="Pfam" id="PF14552">
    <property type="entry name" value="Tautomerase_2"/>
    <property type="match status" value="1"/>
</dbReference>
<dbReference type="InterPro" id="IPR037479">
    <property type="entry name" value="Tauto_MSAD"/>
</dbReference>
<dbReference type="RefSeq" id="WP_070466988.1">
    <property type="nucleotide sequence ID" value="NZ_PNHQ01000001.1"/>
</dbReference>
<accession>A0A2N6UGD7</accession>
<dbReference type="AlphaFoldDB" id="A0A2N6UGD7"/>
<dbReference type="OrthoDB" id="9804765at2"/>
<organism evidence="1 2">
    <name type="scientific">Aerococcus viridans</name>
    <dbReference type="NCBI Taxonomy" id="1377"/>
    <lineage>
        <taxon>Bacteria</taxon>
        <taxon>Bacillati</taxon>
        <taxon>Bacillota</taxon>
        <taxon>Bacilli</taxon>
        <taxon>Lactobacillales</taxon>
        <taxon>Aerococcaceae</taxon>
        <taxon>Aerococcus</taxon>
    </lineage>
</organism>
<name>A0A2N6UGD7_9LACT</name>
<dbReference type="PANTHER" id="PTHR38460">
    <property type="entry name" value="TAUTOMERASE YOLI-RELATED"/>
    <property type="match status" value="1"/>
</dbReference>
<reference evidence="1 2" key="1">
    <citation type="submission" date="2017-09" db="EMBL/GenBank/DDBJ databases">
        <title>Bacterial strain isolated from the female urinary microbiota.</title>
        <authorList>
            <person name="Thomas-White K."/>
            <person name="Kumar N."/>
            <person name="Forster S."/>
            <person name="Putonti C."/>
            <person name="Lawley T."/>
            <person name="Wolfe A.J."/>
        </authorList>
    </citation>
    <scope>NUCLEOTIDE SEQUENCE [LARGE SCALE GENOMIC DNA]</scope>
    <source>
        <strain evidence="1 2">UMB0240</strain>
    </source>
</reference>
<dbReference type="PANTHER" id="PTHR38460:SF1">
    <property type="entry name" value="TAUTOMERASE YOLI-RELATED"/>
    <property type="match status" value="1"/>
</dbReference>
<dbReference type="EMBL" id="PNHQ01000001">
    <property type="protein sequence ID" value="PMC80627.1"/>
    <property type="molecule type" value="Genomic_DNA"/>
</dbReference>
<dbReference type="Proteomes" id="UP000235701">
    <property type="component" value="Unassembled WGS sequence"/>
</dbReference>